<feature type="domain" description="SGNH hydrolase-type esterase" evidence="1">
    <location>
        <begin position="20"/>
        <end position="182"/>
    </location>
</feature>
<dbReference type="AlphaFoldDB" id="A0A8B3FLG9"/>
<evidence type="ECO:0000313" key="3">
    <source>
        <dbReference type="Proteomes" id="UP000279336"/>
    </source>
</evidence>
<organism evidence="2 3">
    <name type="scientific">Propionibacterium australiense</name>
    <dbReference type="NCBI Taxonomy" id="119981"/>
    <lineage>
        <taxon>Bacteria</taxon>
        <taxon>Bacillati</taxon>
        <taxon>Actinomycetota</taxon>
        <taxon>Actinomycetes</taxon>
        <taxon>Propionibacteriales</taxon>
        <taxon>Propionibacteriaceae</taxon>
        <taxon>Propionibacterium</taxon>
    </lineage>
</organism>
<dbReference type="EMBL" id="RCIW01000012">
    <property type="protein sequence ID" value="RLP08917.1"/>
    <property type="molecule type" value="Genomic_DNA"/>
</dbReference>
<dbReference type="Pfam" id="PF13472">
    <property type="entry name" value="Lipase_GDSL_2"/>
    <property type="match status" value="1"/>
</dbReference>
<proteinExistence type="predicted"/>
<dbReference type="InterPro" id="IPR017946">
    <property type="entry name" value="PLC-like_Pdiesterase_TIM-brl"/>
</dbReference>
<dbReference type="OrthoDB" id="8215557at2"/>
<dbReference type="GO" id="GO:0008081">
    <property type="term" value="F:phosphoric diester hydrolase activity"/>
    <property type="evidence" value="ECO:0007669"/>
    <property type="project" value="InterPro"/>
</dbReference>
<dbReference type="InterPro" id="IPR013830">
    <property type="entry name" value="SGNH_hydro"/>
</dbReference>
<accession>A0A8B3FLG9</accession>
<comment type="caution">
    <text evidence="2">The sequence shown here is derived from an EMBL/GenBank/DDBJ whole genome shotgun (WGS) entry which is preliminary data.</text>
</comment>
<evidence type="ECO:0000313" key="2">
    <source>
        <dbReference type="EMBL" id="RLP08917.1"/>
    </source>
</evidence>
<name>A0A8B3FLG9_9ACTN</name>
<protein>
    <recommendedName>
        <fullName evidence="1">SGNH hydrolase-type esterase domain-containing protein</fullName>
    </recommendedName>
</protein>
<dbReference type="Proteomes" id="UP000279336">
    <property type="component" value="Unassembled WGS sequence"/>
</dbReference>
<reference evidence="2 3" key="1">
    <citation type="submission" date="2018-10" db="EMBL/GenBank/DDBJ databases">
        <title>Propionibacterium australiense Genome Sequencing and Assembly.</title>
        <authorList>
            <person name="Bernier A.-M."/>
            <person name="Bernard K."/>
        </authorList>
    </citation>
    <scope>NUCLEOTIDE SEQUENCE [LARGE SCALE GENOMIC DNA]</scope>
    <source>
        <strain evidence="2 3">NML98A078</strain>
    </source>
</reference>
<dbReference type="CDD" id="cd00229">
    <property type="entry name" value="SGNH_hydrolase"/>
    <property type="match status" value="1"/>
</dbReference>
<dbReference type="SUPFAM" id="SSF52266">
    <property type="entry name" value="SGNH hydrolase"/>
    <property type="match status" value="1"/>
</dbReference>
<evidence type="ECO:0000259" key="1">
    <source>
        <dbReference type="Pfam" id="PF13472"/>
    </source>
</evidence>
<dbReference type="Gene3D" id="3.40.50.1110">
    <property type="entry name" value="SGNH hydrolase"/>
    <property type="match status" value="1"/>
</dbReference>
<gene>
    <name evidence="2" type="ORF">D7U36_08905</name>
</gene>
<dbReference type="RefSeq" id="WP_121588210.1">
    <property type="nucleotide sequence ID" value="NZ_RCIW01000012.1"/>
</dbReference>
<dbReference type="Gene3D" id="3.20.20.190">
    <property type="entry name" value="Phosphatidylinositol (PI) phosphodiesterase"/>
    <property type="match status" value="1"/>
</dbReference>
<dbReference type="InterPro" id="IPR036514">
    <property type="entry name" value="SGNH_hydro_sf"/>
</dbReference>
<dbReference type="GO" id="GO:0006629">
    <property type="term" value="P:lipid metabolic process"/>
    <property type="evidence" value="ECO:0007669"/>
    <property type="project" value="InterPro"/>
</dbReference>
<dbReference type="SUPFAM" id="SSF51695">
    <property type="entry name" value="PLC-like phosphodiesterases"/>
    <property type="match status" value="1"/>
</dbReference>
<sequence length="556" mass="58125">MTSVLQWLTLGEQRPPRVAFIGDSYCAGSSAVPAGYTIDRVAARELGVACMPSAQGGTGYVSAGTANAATNSPFGSQQRLAAVAATRPDLVVVVGSINDQTAGAGVILTAVRQFCADLRTFLPATPVVIVGPQPSGGARTTSAEHAANCQAVAKAVAEADDGFAFEDWSGVAYTSPVPWAEDGFYRPGTVVSWQGAIYSTSRWTRGSEGTPATSSAWTQTSAVLTGTGHAGAPAGDGNRDMLIASDGTHPTGPGSEALGLALAEHVRRGAERLADWAQYPQVRERLARLAAARARQSEQPKPAQPATLVAAYAGYEYKDGSRAGTSLLRLQEALDDGFTGLHLALWRTGDTSPATGLYVPSASWQLHGSDGRDYSIYNRSLAAIQALPIDAGRIPELAEIIQALPQDARLVIEYGPNSSAPSPNTSAQSQETQFWQRLVAEVDPARVTALTYAPATWTRQHLRANHPQLRQVVCCNQGEIAALNHTDADIISGNAANLTTEGWATLAATGKPVWVHNVATETVGSSALGRWGDTRITGVIAYTRAAAAALTAALNG</sequence>